<dbReference type="OrthoDB" id="4494341at2759"/>
<dbReference type="EMBL" id="ML735263">
    <property type="protein sequence ID" value="KAE8389678.1"/>
    <property type="molecule type" value="Genomic_DNA"/>
</dbReference>
<organism evidence="1">
    <name type="scientific">Petromyces alliaceus</name>
    <name type="common">Aspergillus alliaceus</name>
    <dbReference type="NCBI Taxonomy" id="209559"/>
    <lineage>
        <taxon>Eukaryota</taxon>
        <taxon>Fungi</taxon>
        <taxon>Dikarya</taxon>
        <taxon>Ascomycota</taxon>
        <taxon>Pezizomycotina</taxon>
        <taxon>Eurotiomycetes</taxon>
        <taxon>Eurotiomycetidae</taxon>
        <taxon>Eurotiales</taxon>
        <taxon>Aspergillaceae</taxon>
        <taxon>Aspergillus</taxon>
        <taxon>Aspergillus subgen. Circumdati</taxon>
    </lineage>
</organism>
<gene>
    <name evidence="1" type="ORF">BDV23DRAFT_184279</name>
</gene>
<dbReference type="Proteomes" id="UP000326877">
    <property type="component" value="Unassembled WGS sequence"/>
</dbReference>
<sequence length="103" mass="11402">MALVSPLFRLHLVWQLHTLGKLTHKILTTPIYVESGGIASLGRHERAFVYQGLAKDIIQAESSGDIIWRVANTDEERGESLVMGKLVSIVIQILTDKHSVGAR</sequence>
<evidence type="ECO:0000313" key="1">
    <source>
        <dbReference type="EMBL" id="KAE8389678.1"/>
    </source>
</evidence>
<proteinExistence type="predicted"/>
<name>A0A5N7C708_PETAA</name>
<accession>A0A5N7C708</accession>
<reference evidence="1" key="1">
    <citation type="submission" date="2019-04" db="EMBL/GenBank/DDBJ databases">
        <title>Friends and foes A comparative genomics studyof 23 Aspergillus species from section Flavi.</title>
        <authorList>
            <consortium name="DOE Joint Genome Institute"/>
            <person name="Kjaerbolling I."/>
            <person name="Vesth T."/>
            <person name="Frisvad J.C."/>
            <person name="Nybo J.L."/>
            <person name="Theobald S."/>
            <person name="Kildgaard S."/>
            <person name="Isbrandt T."/>
            <person name="Kuo A."/>
            <person name="Sato A."/>
            <person name="Lyhne E.K."/>
            <person name="Kogle M.E."/>
            <person name="Wiebenga A."/>
            <person name="Kun R.S."/>
            <person name="Lubbers R.J."/>
            <person name="Makela M.R."/>
            <person name="Barry K."/>
            <person name="Chovatia M."/>
            <person name="Clum A."/>
            <person name="Daum C."/>
            <person name="Haridas S."/>
            <person name="He G."/>
            <person name="LaButti K."/>
            <person name="Lipzen A."/>
            <person name="Mondo S."/>
            <person name="Riley R."/>
            <person name="Salamov A."/>
            <person name="Simmons B.A."/>
            <person name="Magnuson J.K."/>
            <person name="Henrissat B."/>
            <person name="Mortensen U.H."/>
            <person name="Larsen T.O."/>
            <person name="Devries R.P."/>
            <person name="Grigoriev I.V."/>
            <person name="Machida M."/>
            <person name="Baker S.E."/>
            <person name="Andersen M.R."/>
        </authorList>
    </citation>
    <scope>NUCLEOTIDE SEQUENCE [LARGE SCALE GENOMIC DNA]</scope>
    <source>
        <strain evidence="1">IBT 14317</strain>
    </source>
</reference>
<protein>
    <submittedName>
        <fullName evidence="1">Uncharacterized protein</fullName>
    </submittedName>
</protein>
<dbReference type="AlphaFoldDB" id="A0A5N7C708"/>